<feature type="transmembrane region" description="Helical" evidence="1">
    <location>
        <begin position="113"/>
        <end position="134"/>
    </location>
</feature>
<name>A0ABV3DD80_9ACTN</name>
<keyword evidence="1" id="KW-0472">Membrane</keyword>
<evidence type="ECO:0000313" key="2">
    <source>
        <dbReference type="EMBL" id="MEU8133712.1"/>
    </source>
</evidence>
<accession>A0ABV3DD80</accession>
<dbReference type="EMBL" id="JBEZFP010000017">
    <property type="protein sequence ID" value="MEU8133712.1"/>
    <property type="molecule type" value="Genomic_DNA"/>
</dbReference>
<feature type="transmembrane region" description="Helical" evidence="1">
    <location>
        <begin position="85"/>
        <end position="107"/>
    </location>
</feature>
<comment type="caution">
    <text evidence="2">The sequence shown here is derived from an EMBL/GenBank/DDBJ whole genome shotgun (WGS) entry which is preliminary data.</text>
</comment>
<proteinExistence type="predicted"/>
<organism evidence="2 3">
    <name type="scientific">Streptodolium elevatio</name>
    <dbReference type="NCBI Taxonomy" id="3157996"/>
    <lineage>
        <taxon>Bacteria</taxon>
        <taxon>Bacillati</taxon>
        <taxon>Actinomycetota</taxon>
        <taxon>Actinomycetes</taxon>
        <taxon>Kitasatosporales</taxon>
        <taxon>Streptomycetaceae</taxon>
        <taxon>Streptodolium</taxon>
    </lineage>
</organism>
<evidence type="ECO:0008006" key="4">
    <source>
        <dbReference type="Google" id="ProtNLM"/>
    </source>
</evidence>
<evidence type="ECO:0000256" key="1">
    <source>
        <dbReference type="SAM" id="Phobius"/>
    </source>
</evidence>
<dbReference type="Proteomes" id="UP001551482">
    <property type="component" value="Unassembled WGS sequence"/>
</dbReference>
<keyword evidence="1" id="KW-0812">Transmembrane</keyword>
<evidence type="ECO:0000313" key="3">
    <source>
        <dbReference type="Proteomes" id="UP001551482"/>
    </source>
</evidence>
<reference evidence="2 3" key="1">
    <citation type="submission" date="2024-06" db="EMBL/GenBank/DDBJ databases">
        <title>The Natural Products Discovery Center: Release of the First 8490 Sequenced Strains for Exploring Actinobacteria Biosynthetic Diversity.</title>
        <authorList>
            <person name="Kalkreuter E."/>
            <person name="Kautsar S.A."/>
            <person name="Yang D."/>
            <person name="Bader C.D."/>
            <person name="Teijaro C.N."/>
            <person name="Fluegel L."/>
            <person name="Davis C.M."/>
            <person name="Simpson J.R."/>
            <person name="Lauterbach L."/>
            <person name="Steele A.D."/>
            <person name="Gui C."/>
            <person name="Meng S."/>
            <person name="Li G."/>
            <person name="Viehrig K."/>
            <person name="Ye F."/>
            <person name="Su P."/>
            <person name="Kiefer A.F."/>
            <person name="Nichols A."/>
            <person name="Cepeda A.J."/>
            <person name="Yan W."/>
            <person name="Fan B."/>
            <person name="Jiang Y."/>
            <person name="Adhikari A."/>
            <person name="Zheng C.-J."/>
            <person name="Schuster L."/>
            <person name="Cowan T.M."/>
            <person name="Smanski M.J."/>
            <person name="Chevrette M.G."/>
            <person name="De Carvalho L.P.S."/>
            <person name="Shen B."/>
        </authorList>
    </citation>
    <scope>NUCLEOTIDE SEQUENCE [LARGE SCALE GENOMIC DNA]</scope>
    <source>
        <strain evidence="2 3">NPDC048946</strain>
    </source>
</reference>
<feature type="transmembrane region" description="Helical" evidence="1">
    <location>
        <begin position="58"/>
        <end position="78"/>
    </location>
</feature>
<feature type="transmembrane region" description="Helical" evidence="1">
    <location>
        <begin position="27"/>
        <end position="46"/>
    </location>
</feature>
<dbReference type="RefSeq" id="WP_358351662.1">
    <property type="nucleotide sequence ID" value="NZ_JBEZFP010000017.1"/>
</dbReference>
<keyword evidence="3" id="KW-1185">Reference proteome</keyword>
<sequence length="154" mass="16020">MSTNVIGATIGGLRTYRADRQGFLRSVLYLDAIVTGANGVAYLALAQVLDSFLGIDAAVLYGIGAFLTLYAIDVALVARKAAISRAAVVVIVLLNAAWAVGSITLAVTDTLTMTTVGTTWAIMQAAVVALFADLQLMGLRTKTRTQATPEGARG</sequence>
<keyword evidence="1" id="KW-1133">Transmembrane helix</keyword>
<gene>
    <name evidence="2" type="ORF">AB0C36_09410</name>
</gene>
<protein>
    <recommendedName>
        <fullName evidence="4">Integral membrane protein</fullName>
    </recommendedName>
</protein>